<keyword evidence="3" id="KW-1185">Reference proteome</keyword>
<protein>
    <submittedName>
        <fullName evidence="2">Reactive intermediate/imine deaminase</fullName>
    </submittedName>
</protein>
<reference evidence="2 3" key="1">
    <citation type="submission" date="2021-01" db="EMBL/GenBank/DDBJ databases">
        <title>Whole genome shotgun sequence of Planobispora siamensis NBRC 107568.</title>
        <authorList>
            <person name="Komaki H."/>
            <person name="Tamura T."/>
        </authorList>
    </citation>
    <scope>NUCLEOTIDE SEQUENCE [LARGE SCALE GENOMIC DNA]</scope>
    <source>
        <strain evidence="2 3">NBRC 107568</strain>
    </source>
</reference>
<evidence type="ECO:0000256" key="1">
    <source>
        <dbReference type="ARBA" id="ARBA00010552"/>
    </source>
</evidence>
<dbReference type="NCBIfam" id="TIGR00004">
    <property type="entry name" value="Rid family detoxifying hydrolase"/>
    <property type="match status" value="1"/>
</dbReference>
<dbReference type="Pfam" id="PF01042">
    <property type="entry name" value="Ribonuc_L-PSP"/>
    <property type="match status" value="1"/>
</dbReference>
<name>A0A8J3WJI3_9ACTN</name>
<dbReference type="EMBL" id="BOOJ01000007">
    <property type="protein sequence ID" value="GIH89881.1"/>
    <property type="molecule type" value="Genomic_DNA"/>
</dbReference>
<dbReference type="CDD" id="cd00448">
    <property type="entry name" value="YjgF_YER057c_UK114_family"/>
    <property type="match status" value="1"/>
</dbReference>
<dbReference type="InterPro" id="IPR006056">
    <property type="entry name" value="RidA"/>
</dbReference>
<dbReference type="Gene3D" id="3.30.1330.40">
    <property type="entry name" value="RutC-like"/>
    <property type="match status" value="1"/>
</dbReference>
<comment type="similarity">
    <text evidence="1">Belongs to the RutC family.</text>
</comment>
<dbReference type="GO" id="GO:0019239">
    <property type="term" value="F:deaminase activity"/>
    <property type="evidence" value="ECO:0007669"/>
    <property type="project" value="TreeGrafter"/>
</dbReference>
<gene>
    <name evidence="2" type="ORF">Psi01_05110</name>
</gene>
<evidence type="ECO:0000313" key="2">
    <source>
        <dbReference type="EMBL" id="GIH89881.1"/>
    </source>
</evidence>
<comment type="caution">
    <text evidence="2">The sequence shown here is derived from an EMBL/GenBank/DDBJ whole genome shotgun (WGS) entry which is preliminary data.</text>
</comment>
<dbReference type="FunFam" id="3.30.1330.40:FF:000001">
    <property type="entry name" value="L-PSP family endoribonuclease"/>
    <property type="match status" value="1"/>
</dbReference>
<dbReference type="InterPro" id="IPR035959">
    <property type="entry name" value="RutC-like_sf"/>
</dbReference>
<accession>A0A8J3WJI3</accession>
<evidence type="ECO:0000313" key="3">
    <source>
        <dbReference type="Proteomes" id="UP000619788"/>
    </source>
</evidence>
<sequence>MKMSGKVELRTDEGAAPVGAYSQGLVIGDFVYTSGMGPLDPATGEVVGTDVAEQTHQVMRNLGAILAAHGLGFDDVVKSTVHLQHLKRDFAAYNEAYKSYFTKPYPVRTTVGSDLMDILVEIDFVAYKAR</sequence>
<dbReference type="GO" id="GO:0005829">
    <property type="term" value="C:cytosol"/>
    <property type="evidence" value="ECO:0007669"/>
    <property type="project" value="TreeGrafter"/>
</dbReference>
<dbReference type="Proteomes" id="UP000619788">
    <property type="component" value="Unassembled WGS sequence"/>
</dbReference>
<organism evidence="2 3">
    <name type="scientific">Planobispora siamensis</name>
    <dbReference type="NCBI Taxonomy" id="936338"/>
    <lineage>
        <taxon>Bacteria</taxon>
        <taxon>Bacillati</taxon>
        <taxon>Actinomycetota</taxon>
        <taxon>Actinomycetes</taxon>
        <taxon>Streptosporangiales</taxon>
        <taxon>Streptosporangiaceae</taxon>
        <taxon>Planobispora</taxon>
    </lineage>
</organism>
<dbReference type="PANTHER" id="PTHR11803">
    <property type="entry name" value="2-IMINOBUTANOATE/2-IMINOPROPANOATE DEAMINASE RIDA"/>
    <property type="match status" value="1"/>
</dbReference>
<dbReference type="InterPro" id="IPR006175">
    <property type="entry name" value="YjgF/YER057c/UK114"/>
</dbReference>
<dbReference type="PANTHER" id="PTHR11803:SF39">
    <property type="entry name" value="2-IMINOBUTANOATE_2-IMINOPROPANOATE DEAMINASE"/>
    <property type="match status" value="1"/>
</dbReference>
<proteinExistence type="inferred from homology"/>
<dbReference type="SUPFAM" id="SSF55298">
    <property type="entry name" value="YjgF-like"/>
    <property type="match status" value="1"/>
</dbReference>
<dbReference type="AlphaFoldDB" id="A0A8J3WJI3"/>